<evidence type="ECO:0000313" key="3">
    <source>
        <dbReference type="Proteomes" id="UP000002045"/>
    </source>
</evidence>
<evidence type="ECO:0000313" key="2">
    <source>
        <dbReference type="EMBL" id="CBJ81264.1"/>
    </source>
</evidence>
<keyword evidence="1" id="KW-1133">Transmembrane helix</keyword>
<dbReference type="STRING" id="406818.XBJ1_2138"/>
<organism evidence="2 3">
    <name type="scientific">Xenorhabdus bovienii (strain SS-2004)</name>
    <name type="common">Xenorhabdus nematophila subsp. bovienii</name>
    <dbReference type="NCBI Taxonomy" id="406818"/>
    <lineage>
        <taxon>Bacteria</taxon>
        <taxon>Pseudomonadati</taxon>
        <taxon>Pseudomonadota</taxon>
        <taxon>Gammaproteobacteria</taxon>
        <taxon>Enterobacterales</taxon>
        <taxon>Morganellaceae</taxon>
        <taxon>Xenorhabdus</taxon>
    </lineage>
</organism>
<dbReference type="KEGG" id="xbo:XBJ1_2138"/>
<feature type="transmembrane region" description="Helical" evidence="1">
    <location>
        <begin position="12"/>
        <end position="30"/>
    </location>
</feature>
<evidence type="ECO:0000256" key="1">
    <source>
        <dbReference type="SAM" id="Phobius"/>
    </source>
</evidence>
<gene>
    <name evidence="2" type="ordered locus">XBJ1_2138</name>
</gene>
<dbReference type="EMBL" id="FN667741">
    <property type="protein sequence ID" value="CBJ81264.1"/>
    <property type="molecule type" value="Genomic_DNA"/>
</dbReference>
<keyword evidence="1" id="KW-0472">Membrane</keyword>
<name>D3V3E9_XENBS</name>
<dbReference type="AlphaFoldDB" id="D3V3E9"/>
<protein>
    <submittedName>
        <fullName evidence="2">Uncharacterized protein</fullName>
    </submittedName>
</protein>
<accession>D3V3E9</accession>
<dbReference type="Proteomes" id="UP000002045">
    <property type="component" value="Chromosome"/>
</dbReference>
<reference evidence="2" key="1">
    <citation type="journal article" date="2011" name="PLoS ONE">
        <title>The entomopathogenic bacterial endosymbionts xenorhabdus and photorhabdus: convergent lifestyles from divergent genomes.</title>
        <authorList>
            <person name="Chaston J.M."/>
            <person name="Suen G."/>
            <person name="Tucker S.L."/>
            <person name="Andersen A.W."/>
            <person name="Bhasin A."/>
            <person name="Bode E."/>
            <person name="Bode H.B."/>
            <person name="Brachmann A.O."/>
            <person name="Cowles C.E."/>
            <person name="Cowles K.N."/>
            <person name="Darby C."/>
            <person name="de Leon L."/>
            <person name="Drace K."/>
            <person name="Du Z."/>
            <person name="Givaudan A."/>
            <person name="Herbert Tran E.E."/>
            <person name="Jewell K.A."/>
            <person name="Knack J.J."/>
            <person name="Krasomil-Osterfeld K.C."/>
            <person name="Kukor R."/>
            <person name="Lanois A."/>
            <person name="Latreille P."/>
            <person name="Leimgruber N.K."/>
            <person name="Lipke C.M."/>
            <person name="Liu R."/>
            <person name="Lu X."/>
            <person name="Martens E.C."/>
            <person name="Marri P.R."/>
            <person name="Medigue C."/>
            <person name="Menard M.L."/>
            <person name="Miller N.M."/>
            <person name="Morales-Soto N."/>
            <person name="Norton S."/>
            <person name="Ogier J.C."/>
            <person name="Orchard S.S."/>
            <person name="Park D."/>
            <person name="Park Y."/>
            <person name="Qurollo B.A."/>
            <person name="Sugar D.R."/>
            <person name="Richards G.R."/>
            <person name="Rouy Z."/>
            <person name="Slominski B."/>
            <person name="Slominski K."/>
            <person name="Snyder H."/>
            <person name="Tjaden B.C."/>
            <person name="van der Hoeven R."/>
            <person name="Welch R.D."/>
            <person name="Wheeler C."/>
            <person name="Xiang B."/>
            <person name="Barbazuk B."/>
            <person name="Gaudriault S."/>
            <person name="Goodner B."/>
            <person name="Slater S.C."/>
            <person name="Forst S."/>
            <person name="Goldman B.S."/>
            <person name="Goodrich-Blair H."/>
        </authorList>
    </citation>
    <scope>NUCLEOTIDE SEQUENCE [LARGE SCALE GENOMIC DNA]</scope>
    <source>
        <strain evidence="2">SS-2004</strain>
    </source>
</reference>
<sequence length="71" mass="8002">MTVSPILIKPDVLPLAAHFFVFWFGVLSNITPPPAATASMEIGSRARSHILMGLFMLNKNQGVTFYKHFYY</sequence>
<proteinExistence type="predicted"/>
<dbReference type="eggNOG" id="COG4666">
    <property type="taxonomic scope" value="Bacteria"/>
</dbReference>
<dbReference type="HOGENOM" id="CLU_2739123_0_0_6"/>
<keyword evidence="1" id="KW-0812">Transmembrane</keyword>